<accession>A0A4R7ZK70</accession>
<evidence type="ECO:0000313" key="7">
    <source>
        <dbReference type="Proteomes" id="UP000294743"/>
    </source>
</evidence>
<feature type="domain" description="YbaK/aminoacyl-tRNA synthetase-associated" evidence="5">
    <location>
        <begin position="37"/>
        <end position="144"/>
    </location>
</feature>
<keyword evidence="7" id="KW-1185">Reference proteome</keyword>
<dbReference type="GO" id="GO:0002161">
    <property type="term" value="F:aminoacyl-tRNA deacylase activity"/>
    <property type="evidence" value="ECO:0007669"/>
    <property type="project" value="InterPro"/>
</dbReference>
<reference evidence="6 7" key="1">
    <citation type="submission" date="2019-03" db="EMBL/GenBank/DDBJ databases">
        <title>Genomic Encyclopedia of Type Strains, Phase IV (KMG-IV): sequencing the most valuable type-strain genomes for metagenomic binning, comparative biology and taxonomic classification.</title>
        <authorList>
            <person name="Goeker M."/>
        </authorList>
    </citation>
    <scope>NUCLEOTIDE SEQUENCE [LARGE SCALE GENOMIC DNA]</scope>
    <source>
        <strain evidence="6 7">DSM 28867</strain>
    </source>
</reference>
<dbReference type="GO" id="GO:0006412">
    <property type="term" value="P:translation"/>
    <property type="evidence" value="ECO:0007669"/>
    <property type="project" value="UniProtKB-KW"/>
</dbReference>
<gene>
    <name evidence="6" type="ORF">EDD63_1194</name>
</gene>
<dbReference type="PIRSF" id="PIRSF006181">
    <property type="entry name" value="EbsC_YbaK"/>
    <property type="match status" value="1"/>
</dbReference>
<name>A0A4R7ZK70_9FIRM</name>
<dbReference type="SUPFAM" id="SSF55826">
    <property type="entry name" value="YbaK/ProRS associated domain"/>
    <property type="match status" value="1"/>
</dbReference>
<dbReference type="AlphaFoldDB" id="A0A4R7ZK70"/>
<dbReference type="NCBIfam" id="TIGR00011">
    <property type="entry name" value="YbaK_EbsC"/>
    <property type="match status" value="1"/>
</dbReference>
<evidence type="ECO:0000256" key="1">
    <source>
        <dbReference type="ARBA" id="ARBA00009798"/>
    </source>
</evidence>
<evidence type="ECO:0000259" key="5">
    <source>
        <dbReference type="Pfam" id="PF04073"/>
    </source>
</evidence>
<comment type="similarity">
    <text evidence="1 4">Belongs to the prolyl-tRNA editing family. YbaK/EbsC subfamily.</text>
</comment>
<dbReference type="Pfam" id="PF04073">
    <property type="entry name" value="tRNA_edit"/>
    <property type="match status" value="1"/>
</dbReference>
<dbReference type="EMBL" id="SODD01000019">
    <property type="protein sequence ID" value="TDW16838.1"/>
    <property type="molecule type" value="Genomic_DNA"/>
</dbReference>
<keyword evidence="3 4" id="KW-0456">Lyase</keyword>
<evidence type="ECO:0000256" key="4">
    <source>
        <dbReference type="PIRNR" id="PIRNR006181"/>
    </source>
</evidence>
<dbReference type="PANTHER" id="PTHR30411">
    <property type="entry name" value="CYTOPLASMIC PROTEIN"/>
    <property type="match status" value="1"/>
</dbReference>
<dbReference type="Proteomes" id="UP000294743">
    <property type="component" value="Unassembled WGS sequence"/>
</dbReference>
<evidence type="ECO:0000256" key="3">
    <source>
        <dbReference type="ARBA" id="ARBA00023239"/>
    </source>
</evidence>
<proteinExistence type="inferred from homology"/>
<comment type="caution">
    <text evidence="6">The sequence shown here is derived from an EMBL/GenBank/DDBJ whole genome shotgun (WGS) entry which is preliminary data.</text>
</comment>
<dbReference type="Gene3D" id="3.90.960.10">
    <property type="entry name" value="YbaK/aminoacyl-tRNA synthetase-associated domain"/>
    <property type="match status" value="1"/>
</dbReference>
<organism evidence="6 7">
    <name type="scientific">Breznakia blatticola</name>
    <dbReference type="NCBI Taxonomy" id="1754012"/>
    <lineage>
        <taxon>Bacteria</taxon>
        <taxon>Bacillati</taxon>
        <taxon>Bacillota</taxon>
        <taxon>Erysipelotrichia</taxon>
        <taxon>Erysipelotrichales</taxon>
        <taxon>Erysipelotrichaceae</taxon>
        <taxon>Breznakia</taxon>
    </lineage>
</organism>
<evidence type="ECO:0000313" key="6">
    <source>
        <dbReference type="EMBL" id="TDW16838.1"/>
    </source>
</evidence>
<sequence length="158" mass="17508">MKKLQKTNAMRILEQKKFEYHTYSYVPSEDGKPGESALQIGKPAEMIYKTLVCVAKSKQHYVFVIPVLHELDLKKAAKAVKEKSVELIHVKELLPLTGYVRGGCSPFGMKKLFPTVIDASALSLDTIIVSAGKIGQQIETSKDAFESILHASFLDVVV</sequence>
<evidence type="ECO:0000256" key="2">
    <source>
        <dbReference type="ARBA" id="ARBA00022917"/>
    </source>
</evidence>
<dbReference type="InterPro" id="IPR007214">
    <property type="entry name" value="YbaK/aa-tRNA-synth-assoc-dom"/>
</dbReference>
<keyword evidence="2 4" id="KW-0648">Protein biosynthesis</keyword>
<dbReference type="GO" id="GO:0016829">
    <property type="term" value="F:lyase activity"/>
    <property type="evidence" value="ECO:0007669"/>
    <property type="project" value="UniProtKB-KW"/>
</dbReference>
<dbReference type="InterPro" id="IPR036754">
    <property type="entry name" value="YbaK/aa-tRNA-synt-asso_dom_sf"/>
</dbReference>
<dbReference type="RefSeq" id="WP_134169609.1">
    <property type="nucleotide sequence ID" value="NZ_SODD01000019.1"/>
</dbReference>
<dbReference type="InterPro" id="IPR004369">
    <property type="entry name" value="Prolyl-tRNA_editing_YbaK/EbsC"/>
</dbReference>
<protein>
    <recommendedName>
        <fullName evidence="4">Cys-tRNA(Pro)/Cys-tRNA(Cys) deacylase</fullName>
        <ecNumber evidence="4">4.2.-.-</ecNumber>
    </recommendedName>
</protein>
<dbReference type="EC" id="4.2.-.-" evidence="4"/>
<dbReference type="OrthoDB" id="9809296at2"/>
<dbReference type="PANTHER" id="PTHR30411:SF0">
    <property type="entry name" value="CYS-TRNA(PRO)_CYS-TRNA(CYS) DEACYLASE YBAK"/>
    <property type="match status" value="1"/>
</dbReference>
<dbReference type="CDD" id="cd00002">
    <property type="entry name" value="YbaK_deacylase"/>
    <property type="match status" value="1"/>
</dbReference>